<dbReference type="PaxDb" id="39947-A0A0P0VTL4"/>
<name>A0A0P0VTL4_ORYSJ</name>
<evidence type="ECO:0000313" key="2">
    <source>
        <dbReference type="Proteomes" id="UP000059680"/>
    </source>
</evidence>
<proteinExistence type="predicted"/>
<sequence length="153" mass="16717">MTLGLMVTTGISPRMELITISPMALVNTYVSCHPWSFALSNPNSFISSEKEAESSPCLLWSKASLISASMSSMVFLCCEESGDPNSLAMVSPKRNGFSSTTPCLCPFTYAVDTCKNSFSLRNRCAKLIILNGPTVLISENDKTSRRKWCLLLS</sequence>
<accession>A0A0P0VTL4</accession>
<dbReference type="AlphaFoldDB" id="A0A0P0VTL4"/>
<reference evidence="1 2" key="2">
    <citation type="journal article" date="2013" name="Plant Cell Physiol.">
        <title>Rice Annotation Project Database (RAP-DB): an integrative and interactive database for rice genomics.</title>
        <authorList>
            <person name="Sakai H."/>
            <person name="Lee S.S."/>
            <person name="Tanaka T."/>
            <person name="Numa H."/>
            <person name="Kim J."/>
            <person name="Kawahara Y."/>
            <person name="Wakimoto H."/>
            <person name="Yang C.C."/>
            <person name="Iwamoto M."/>
            <person name="Abe T."/>
            <person name="Yamada Y."/>
            <person name="Muto A."/>
            <person name="Inokuchi H."/>
            <person name="Ikemura T."/>
            <person name="Matsumoto T."/>
            <person name="Sasaki T."/>
            <person name="Itoh T."/>
        </authorList>
    </citation>
    <scope>NUCLEOTIDE SEQUENCE [LARGE SCALE GENOMIC DNA]</scope>
    <source>
        <strain evidence="2">cv. Nipponbare</strain>
    </source>
</reference>
<reference evidence="2" key="1">
    <citation type="journal article" date="2005" name="Nature">
        <title>The map-based sequence of the rice genome.</title>
        <authorList>
            <consortium name="International rice genome sequencing project (IRGSP)"/>
            <person name="Matsumoto T."/>
            <person name="Wu J."/>
            <person name="Kanamori H."/>
            <person name="Katayose Y."/>
            <person name="Fujisawa M."/>
            <person name="Namiki N."/>
            <person name="Mizuno H."/>
            <person name="Yamamoto K."/>
            <person name="Antonio B.A."/>
            <person name="Baba T."/>
            <person name="Sakata K."/>
            <person name="Nagamura Y."/>
            <person name="Aoki H."/>
            <person name="Arikawa K."/>
            <person name="Arita K."/>
            <person name="Bito T."/>
            <person name="Chiden Y."/>
            <person name="Fujitsuka N."/>
            <person name="Fukunaka R."/>
            <person name="Hamada M."/>
            <person name="Harada C."/>
            <person name="Hayashi A."/>
            <person name="Hijishita S."/>
            <person name="Honda M."/>
            <person name="Hosokawa S."/>
            <person name="Ichikawa Y."/>
            <person name="Idonuma A."/>
            <person name="Iijima M."/>
            <person name="Ikeda M."/>
            <person name="Ikeno M."/>
            <person name="Ito K."/>
            <person name="Ito S."/>
            <person name="Ito T."/>
            <person name="Ito Y."/>
            <person name="Ito Y."/>
            <person name="Iwabuchi A."/>
            <person name="Kamiya K."/>
            <person name="Karasawa W."/>
            <person name="Kurita K."/>
            <person name="Katagiri S."/>
            <person name="Kikuta A."/>
            <person name="Kobayashi H."/>
            <person name="Kobayashi N."/>
            <person name="Machita K."/>
            <person name="Maehara T."/>
            <person name="Masukawa M."/>
            <person name="Mizubayashi T."/>
            <person name="Mukai Y."/>
            <person name="Nagasaki H."/>
            <person name="Nagata Y."/>
            <person name="Naito S."/>
            <person name="Nakashima M."/>
            <person name="Nakama Y."/>
            <person name="Nakamichi Y."/>
            <person name="Nakamura M."/>
            <person name="Meguro A."/>
            <person name="Negishi M."/>
            <person name="Ohta I."/>
            <person name="Ohta T."/>
            <person name="Okamoto M."/>
            <person name="Ono N."/>
            <person name="Saji S."/>
            <person name="Sakaguchi M."/>
            <person name="Sakai K."/>
            <person name="Shibata M."/>
            <person name="Shimokawa T."/>
            <person name="Song J."/>
            <person name="Takazaki Y."/>
            <person name="Terasawa K."/>
            <person name="Tsugane M."/>
            <person name="Tsuji K."/>
            <person name="Ueda S."/>
            <person name="Waki K."/>
            <person name="Yamagata H."/>
            <person name="Yamamoto M."/>
            <person name="Yamamoto S."/>
            <person name="Yamane H."/>
            <person name="Yoshiki S."/>
            <person name="Yoshihara R."/>
            <person name="Yukawa K."/>
            <person name="Zhong H."/>
            <person name="Yano M."/>
            <person name="Yuan Q."/>
            <person name="Ouyang S."/>
            <person name="Liu J."/>
            <person name="Jones K.M."/>
            <person name="Gansberger K."/>
            <person name="Moffat K."/>
            <person name="Hill J."/>
            <person name="Bera J."/>
            <person name="Fadrosh D."/>
            <person name="Jin S."/>
            <person name="Johri S."/>
            <person name="Kim M."/>
            <person name="Overton L."/>
            <person name="Reardon M."/>
            <person name="Tsitrin T."/>
            <person name="Vuong H."/>
            <person name="Weaver B."/>
            <person name="Ciecko A."/>
            <person name="Tallon L."/>
            <person name="Jackson J."/>
            <person name="Pai G."/>
            <person name="Aken S.V."/>
            <person name="Utterback T."/>
            <person name="Reidmuller S."/>
            <person name="Feldblyum T."/>
            <person name="Hsiao J."/>
            <person name="Zismann V."/>
            <person name="Iobst S."/>
            <person name="de Vazeille A.R."/>
            <person name="Buell C.R."/>
            <person name="Ying K."/>
            <person name="Li Y."/>
            <person name="Lu T."/>
            <person name="Huang Y."/>
            <person name="Zhao Q."/>
            <person name="Feng Q."/>
            <person name="Zhang L."/>
            <person name="Zhu J."/>
            <person name="Weng Q."/>
            <person name="Mu J."/>
            <person name="Lu Y."/>
            <person name="Fan D."/>
            <person name="Liu Y."/>
            <person name="Guan J."/>
            <person name="Zhang Y."/>
            <person name="Yu S."/>
            <person name="Liu X."/>
            <person name="Zhang Y."/>
            <person name="Hong G."/>
            <person name="Han B."/>
            <person name="Choisne N."/>
            <person name="Demange N."/>
            <person name="Orjeda G."/>
            <person name="Samain S."/>
            <person name="Cattolico L."/>
            <person name="Pelletier E."/>
            <person name="Couloux A."/>
            <person name="Segurens B."/>
            <person name="Wincker P."/>
            <person name="D'Hont A."/>
            <person name="Scarpelli C."/>
            <person name="Weissenbach J."/>
            <person name="Salanoubat M."/>
            <person name="Quetier F."/>
            <person name="Yu Y."/>
            <person name="Kim H.R."/>
            <person name="Rambo T."/>
            <person name="Currie J."/>
            <person name="Collura K."/>
            <person name="Luo M."/>
            <person name="Yang T."/>
            <person name="Ammiraju J.S.S."/>
            <person name="Engler F."/>
            <person name="Soderlund C."/>
            <person name="Wing R.A."/>
            <person name="Palmer L.E."/>
            <person name="de la Bastide M."/>
            <person name="Spiegel L."/>
            <person name="Nascimento L."/>
            <person name="Zutavern T."/>
            <person name="O'Shaughnessy A."/>
            <person name="Dike S."/>
            <person name="Dedhia N."/>
            <person name="Preston R."/>
            <person name="Balija V."/>
            <person name="McCombie W.R."/>
            <person name="Chow T."/>
            <person name="Chen H."/>
            <person name="Chung M."/>
            <person name="Chen C."/>
            <person name="Shaw J."/>
            <person name="Wu H."/>
            <person name="Hsiao K."/>
            <person name="Chao Y."/>
            <person name="Chu M."/>
            <person name="Cheng C."/>
            <person name="Hour A."/>
            <person name="Lee P."/>
            <person name="Lin S."/>
            <person name="Lin Y."/>
            <person name="Liou J."/>
            <person name="Liu S."/>
            <person name="Hsing Y."/>
            <person name="Raghuvanshi S."/>
            <person name="Mohanty A."/>
            <person name="Bharti A.K."/>
            <person name="Gaur A."/>
            <person name="Gupta V."/>
            <person name="Kumar D."/>
            <person name="Ravi V."/>
            <person name="Vij S."/>
            <person name="Kapur A."/>
            <person name="Khurana P."/>
            <person name="Khurana P."/>
            <person name="Khurana J.P."/>
            <person name="Tyagi A.K."/>
            <person name="Gaikwad K."/>
            <person name="Singh A."/>
            <person name="Dalal V."/>
            <person name="Srivastava S."/>
            <person name="Dixit A."/>
            <person name="Pal A.K."/>
            <person name="Ghazi I.A."/>
            <person name="Yadav M."/>
            <person name="Pandit A."/>
            <person name="Bhargava A."/>
            <person name="Sureshbabu K."/>
            <person name="Batra K."/>
            <person name="Sharma T.R."/>
            <person name="Mohapatra T."/>
            <person name="Singh N.K."/>
            <person name="Messing J."/>
            <person name="Nelson A.B."/>
            <person name="Fuks G."/>
            <person name="Kavchok S."/>
            <person name="Keizer G."/>
            <person name="Linton E."/>
            <person name="Llaca V."/>
            <person name="Song R."/>
            <person name="Tanyolac B."/>
            <person name="Young S."/>
            <person name="Ho-Il K."/>
            <person name="Hahn J.H."/>
            <person name="Sangsakoo G."/>
            <person name="Vanavichit A."/>
            <person name="de Mattos Luiz.A.T."/>
            <person name="Zimmer P.D."/>
            <person name="Malone G."/>
            <person name="Dellagostin O."/>
            <person name="de Oliveira A.C."/>
            <person name="Bevan M."/>
            <person name="Bancroft I."/>
            <person name="Minx P."/>
            <person name="Cordum H."/>
            <person name="Wilson R."/>
            <person name="Cheng Z."/>
            <person name="Jin W."/>
            <person name="Jiang J."/>
            <person name="Leong S.A."/>
            <person name="Iwama H."/>
            <person name="Gojobori T."/>
            <person name="Itoh T."/>
            <person name="Niimura Y."/>
            <person name="Fujii Y."/>
            <person name="Habara T."/>
            <person name="Sakai H."/>
            <person name="Sato Y."/>
            <person name="Wilson G."/>
            <person name="Kumar K."/>
            <person name="McCouch S."/>
            <person name="Juretic N."/>
            <person name="Hoen D."/>
            <person name="Wright S."/>
            <person name="Bruskiewich R."/>
            <person name="Bureau T."/>
            <person name="Miyao A."/>
            <person name="Hirochika H."/>
            <person name="Nishikawa T."/>
            <person name="Kadowaki K."/>
            <person name="Sugiura M."/>
            <person name="Burr B."/>
            <person name="Sasaki T."/>
        </authorList>
    </citation>
    <scope>NUCLEOTIDE SEQUENCE [LARGE SCALE GENOMIC DNA]</scope>
    <source>
        <strain evidence="2">cv. Nipponbare</strain>
    </source>
</reference>
<organism evidence="1 2">
    <name type="scientific">Oryza sativa subsp. japonica</name>
    <name type="common">Rice</name>
    <dbReference type="NCBI Taxonomy" id="39947"/>
    <lineage>
        <taxon>Eukaryota</taxon>
        <taxon>Viridiplantae</taxon>
        <taxon>Streptophyta</taxon>
        <taxon>Embryophyta</taxon>
        <taxon>Tracheophyta</taxon>
        <taxon>Spermatophyta</taxon>
        <taxon>Magnoliopsida</taxon>
        <taxon>Liliopsida</taxon>
        <taxon>Poales</taxon>
        <taxon>Poaceae</taxon>
        <taxon>BOP clade</taxon>
        <taxon>Oryzoideae</taxon>
        <taxon>Oryzeae</taxon>
        <taxon>Oryzinae</taxon>
        <taxon>Oryza</taxon>
        <taxon>Oryza sativa</taxon>
    </lineage>
</organism>
<protein>
    <submittedName>
        <fullName evidence="1">Os03g0167650 protein</fullName>
    </submittedName>
</protein>
<evidence type="ECO:0000313" key="1">
    <source>
        <dbReference type="EMBL" id="BAS82490.1"/>
    </source>
</evidence>
<dbReference type="EMBL" id="AP014959">
    <property type="protein sequence ID" value="BAS82490.1"/>
    <property type="molecule type" value="Genomic_DNA"/>
</dbReference>
<keyword evidence="2" id="KW-1185">Reference proteome</keyword>
<dbReference type="Gramene" id="Os03t0167650-00">
    <property type="protein sequence ID" value="Os03t0167650-00"/>
    <property type="gene ID" value="Os03g0167650"/>
</dbReference>
<gene>
    <name evidence="1" type="ordered locus">Os03g0167650</name>
    <name evidence="1" type="ORF">OSNPB_030167650</name>
</gene>
<dbReference type="Proteomes" id="UP000059680">
    <property type="component" value="Chromosome 3"/>
</dbReference>
<dbReference type="InParanoid" id="A0A0P0VTL4"/>
<reference evidence="1 2" key="3">
    <citation type="journal article" date="2013" name="Rice">
        <title>Improvement of the Oryza sativa Nipponbare reference genome using next generation sequence and optical map data.</title>
        <authorList>
            <person name="Kawahara Y."/>
            <person name="de la Bastide M."/>
            <person name="Hamilton J.P."/>
            <person name="Kanamori H."/>
            <person name="McCombie W.R."/>
            <person name="Ouyang S."/>
            <person name="Schwartz D.C."/>
            <person name="Tanaka T."/>
            <person name="Wu J."/>
            <person name="Zhou S."/>
            <person name="Childs K.L."/>
            <person name="Davidson R.M."/>
            <person name="Lin H."/>
            <person name="Quesada-Ocampo L."/>
            <person name="Vaillancourt B."/>
            <person name="Sakai H."/>
            <person name="Lee S.S."/>
            <person name="Kim J."/>
            <person name="Numa H."/>
            <person name="Itoh T."/>
            <person name="Buell C.R."/>
            <person name="Matsumoto T."/>
        </authorList>
    </citation>
    <scope>NUCLEOTIDE SEQUENCE [LARGE SCALE GENOMIC DNA]</scope>
    <source>
        <strain evidence="2">cv. Nipponbare</strain>
    </source>
</reference>